<evidence type="ECO:0000313" key="2">
    <source>
        <dbReference type="Proteomes" id="UP000012313"/>
    </source>
</evidence>
<dbReference type="Proteomes" id="UP000012313">
    <property type="component" value="Unassembled WGS sequence"/>
</dbReference>
<name>N1WI97_9LEPT</name>
<comment type="caution">
    <text evidence="1">The sequence shown here is derived from an EMBL/GenBank/DDBJ whole genome shotgun (WGS) entry which is preliminary data.</text>
</comment>
<dbReference type="EMBL" id="AOHC02000041">
    <property type="protein sequence ID" value="EMY77057.1"/>
    <property type="molecule type" value="Genomic_DNA"/>
</dbReference>
<reference evidence="1" key="1">
    <citation type="submission" date="2013-03" db="EMBL/GenBank/DDBJ databases">
        <authorList>
            <person name="Harkins D.M."/>
            <person name="Durkin A.S."/>
            <person name="Brinkac L.M."/>
            <person name="Haft D.H."/>
            <person name="Selengut J.D."/>
            <person name="Sanka R."/>
            <person name="DePew J."/>
            <person name="Purushe J."/>
            <person name="Hartskeerl R.A."/>
            <person name="Ahmed A."/>
            <person name="van der Linden H."/>
            <person name="Goris M.G.A."/>
            <person name="Vinetz J.M."/>
            <person name="Sutton G.G."/>
            <person name="Nierman W.C."/>
            <person name="Fouts D.E."/>
        </authorList>
    </citation>
    <scope>NUCLEOTIDE SEQUENCE [LARGE SCALE GENOMIC DNA]</scope>
    <source>
        <strain evidence="1">ICFT</strain>
    </source>
</reference>
<gene>
    <name evidence="1" type="ORF">LEP1GSC060_3163</name>
</gene>
<sequence length="78" mass="9028">MGRDVAIRQDPFLKDLSRTILISSNGKADYVTPIRGKKNFRITDFIIHSGKIKELPALSDESNLLRKKQRRLLNLRHL</sequence>
<protein>
    <submittedName>
        <fullName evidence="1">Uncharacterized protein</fullName>
    </submittedName>
</protein>
<dbReference type="AlphaFoldDB" id="N1WI97"/>
<keyword evidence="2" id="KW-1185">Reference proteome</keyword>
<proteinExistence type="predicted"/>
<accession>N1WI97</accession>
<organism evidence="1 2">
    <name type="scientific">Leptospira weilii serovar Ranarum str. ICFT</name>
    <dbReference type="NCBI Taxonomy" id="1218598"/>
    <lineage>
        <taxon>Bacteria</taxon>
        <taxon>Pseudomonadati</taxon>
        <taxon>Spirochaetota</taxon>
        <taxon>Spirochaetia</taxon>
        <taxon>Leptospirales</taxon>
        <taxon>Leptospiraceae</taxon>
        <taxon>Leptospira</taxon>
    </lineage>
</organism>
<evidence type="ECO:0000313" key="1">
    <source>
        <dbReference type="EMBL" id="EMY77057.1"/>
    </source>
</evidence>